<evidence type="ECO:0000256" key="1">
    <source>
        <dbReference type="ARBA" id="ARBA00009477"/>
    </source>
</evidence>
<proteinExistence type="inferred from homology"/>
<dbReference type="Gene3D" id="2.40.420.20">
    <property type="match status" value="1"/>
</dbReference>
<organism evidence="7 8">
    <name type="scientific">Rariglobus hedericola</name>
    <dbReference type="NCBI Taxonomy" id="2597822"/>
    <lineage>
        <taxon>Bacteria</taxon>
        <taxon>Pseudomonadati</taxon>
        <taxon>Verrucomicrobiota</taxon>
        <taxon>Opitutia</taxon>
        <taxon>Opitutales</taxon>
        <taxon>Opitutaceae</taxon>
        <taxon>Rariglobus</taxon>
    </lineage>
</organism>
<evidence type="ECO:0000259" key="5">
    <source>
        <dbReference type="Pfam" id="PF25954"/>
    </source>
</evidence>
<dbReference type="Proteomes" id="UP000315648">
    <property type="component" value="Unassembled WGS sequence"/>
</dbReference>
<sequence>MKLSAFTSALVLVTSLTSPLHAADSAARRANTVVLDETGVKNLRIQTVVVEPGDFEETTFALGRIEVYPGNRAVISSRIAGRAVEVRLKHDHAITKGDVAFVVESRQIGNPPPTIELTAPITGLVSSVNVVTGESVDPDKSLAEILDLTKVYALARVPEHLAGRLKRGQRAHITVAAASGETFPAELEHLGVLADPASGTVEAAFRVANPELKLRPGMRAEFSIVTARRADVTSIPRSALQGSPAARFVYVKDFDLPNAFVKTPVVIGESNDRSVEIISGLLPADEVVTQGAYSLAFAGGGTLSLKEALDAAHGHAHAADGSELKSGAATSDDDHGHAHDGDEHSDHHESPIWKILTGVFFVAFVVTLFAKKPSAKA</sequence>
<feature type="signal peptide" evidence="4">
    <location>
        <begin position="1"/>
        <end position="22"/>
    </location>
</feature>
<dbReference type="GO" id="GO:0060003">
    <property type="term" value="P:copper ion export"/>
    <property type="evidence" value="ECO:0007669"/>
    <property type="project" value="TreeGrafter"/>
</dbReference>
<dbReference type="PANTHER" id="PTHR30097:SF4">
    <property type="entry name" value="SLR6042 PROTEIN"/>
    <property type="match status" value="1"/>
</dbReference>
<dbReference type="Pfam" id="PF25954">
    <property type="entry name" value="Beta-barrel_RND_2"/>
    <property type="match status" value="1"/>
</dbReference>
<reference evidence="7 8" key="1">
    <citation type="submission" date="2019-07" db="EMBL/GenBank/DDBJ databases">
        <title>Description of 53C-WASEF.</title>
        <authorList>
            <person name="Pitt A."/>
            <person name="Hahn M.W."/>
        </authorList>
    </citation>
    <scope>NUCLEOTIDE SEQUENCE [LARGE SCALE GENOMIC DNA]</scope>
    <source>
        <strain evidence="7 8">53C-WASEF</strain>
    </source>
</reference>
<evidence type="ECO:0000256" key="2">
    <source>
        <dbReference type="ARBA" id="ARBA00022448"/>
    </source>
</evidence>
<dbReference type="GO" id="GO:0030313">
    <property type="term" value="C:cell envelope"/>
    <property type="evidence" value="ECO:0007669"/>
    <property type="project" value="TreeGrafter"/>
</dbReference>
<dbReference type="GO" id="GO:0022857">
    <property type="term" value="F:transmembrane transporter activity"/>
    <property type="evidence" value="ECO:0007669"/>
    <property type="project" value="InterPro"/>
</dbReference>
<dbReference type="GO" id="GO:0016020">
    <property type="term" value="C:membrane"/>
    <property type="evidence" value="ECO:0007669"/>
    <property type="project" value="InterPro"/>
</dbReference>
<dbReference type="PANTHER" id="PTHR30097">
    <property type="entry name" value="CATION EFFLUX SYSTEM PROTEIN CUSB"/>
    <property type="match status" value="1"/>
</dbReference>
<protein>
    <submittedName>
        <fullName evidence="7">Efflux RND transporter periplasmic adaptor subunit</fullName>
    </submittedName>
</protein>
<comment type="similarity">
    <text evidence="1">Belongs to the membrane fusion protein (MFP) (TC 8.A.1) family.</text>
</comment>
<keyword evidence="2" id="KW-0813">Transport</keyword>
<dbReference type="OrthoDB" id="185188at2"/>
<dbReference type="SUPFAM" id="SSF111369">
    <property type="entry name" value="HlyD-like secretion proteins"/>
    <property type="match status" value="1"/>
</dbReference>
<dbReference type="GO" id="GO:0015679">
    <property type="term" value="P:plasma membrane copper ion transport"/>
    <property type="evidence" value="ECO:0007669"/>
    <property type="project" value="TreeGrafter"/>
</dbReference>
<dbReference type="InterPro" id="IPR006143">
    <property type="entry name" value="RND_pump_MFP"/>
</dbReference>
<name>A0A556QLA3_9BACT</name>
<feature type="chain" id="PRO_5022077498" evidence="4">
    <location>
        <begin position="23"/>
        <end position="377"/>
    </location>
</feature>
<dbReference type="Gene3D" id="2.40.30.170">
    <property type="match status" value="1"/>
</dbReference>
<dbReference type="AlphaFoldDB" id="A0A556QLA3"/>
<evidence type="ECO:0000256" key="3">
    <source>
        <dbReference type="SAM" id="MobiDB-lite"/>
    </source>
</evidence>
<keyword evidence="4" id="KW-0732">Signal</keyword>
<evidence type="ECO:0000259" key="6">
    <source>
        <dbReference type="Pfam" id="PF25975"/>
    </source>
</evidence>
<gene>
    <name evidence="7" type="ORF">FPL22_15030</name>
</gene>
<feature type="compositionally biased region" description="Basic and acidic residues" evidence="3">
    <location>
        <begin position="332"/>
        <end position="347"/>
    </location>
</feature>
<dbReference type="InterPro" id="IPR058792">
    <property type="entry name" value="Beta-barrel_RND_2"/>
</dbReference>
<dbReference type="EMBL" id="VMBG01000002">
    <property type="protein sequence ID" value="TSJ77401.1"/>
    <property type="molecule type" value="Genomic_DNA"/>
</dbReference>
<keyword evidence="8" id="KW-1185">Reference proteome</keyword>
<feature type="domain" description="CusB-like beta-barrel" evidence="5">
    <location>
        <begin position="152"/>
        <end position="226"/>
    </location>
</feature>
<feature type="region of interest" description="Disordered" evidence="3">
    <location>
        <begin position="316"/>
        <end position="347"/>
    </location>
</feature>
<evidence type="ECO:0000256" key="4">
    <source>
        <dbReference type="SAM" id="SignalP"/>
    </source>
</evidence>
<accession>A0A556QLA3</accession>
<comment type="caution">
    <text evidence="7">The sequence shown here is derived from an EMBL/GenBank/DDBJ whole genome shotgun (WGS) entry which is preliminary data.</text>
</comment>
<dbReference type="Pfam" id="PF25975">
    <property type="entry name" value="CzcB_C"/>
    <property type="match status" value="1"/>
</dbReference>
<dbReference type="Gene3D" id="2.40.50.100">
    <property type="match status" value="1"/>
</dbReference>
<dbReference type="NCBIfam" id="TIGR01730">
    <property type="entry name" value="RND_mfp"/>
    <property type="match status" value="1"/>
</dbReference>
<dbReference type="RefSeq" id="WP_144353803.1">
    <property type="nucleotide sequence ID" value="NZ_CBCRVV010000008.1"/>
</dbReference>
<dbReference type="InterPro" id="IPR058649">
    <property type="entry name" value="CzcB_C"/>
</dbReference>
<evidence type="ECO:0000313" key="8">
    <source>
        <dbReference type="Proteomes" id="UP000315648"/>
    </source>
</evidence>
<feature type="domain" description="CzcB-like C-terminal circularly permuted SH3-like" evidence="6">
    <location>
        <begin position="234"/>
        <end position="295"/>
    </location>
</feature>
<evidence type="ECO:0000313" key="7">
    <source>
        <dbReference type="EMBL" id="TSJ77401.1"/>
    </source>
</evidence>
<dbReference type="InterPro" id="IPR051909">
    <property type="entry name" value="MFP_Cation_Efflux"/>
</dbReference>